<keyword evidence="2 5" id="KW-0963">Cytoplasm</keyword>
<evidence type="ECO:0000256" key="2">
    <source>
        <dbReference type="ARBA" id="ARBA00022490"/>
    </source>
</evidence>
<dbReference type="GO" id="GO:0005737">
    <property type="term" value="C:cytoplasm"/>
    <property type="evidence" value="ECO:0007669"/>
    <property type="project" value="UniProtKB-SubCell"/>
</dbReference>
<evidence type="ECO:0000256" key="5">
    <source>
        <dbReference type="HAMAP-Rule" id="MF_03187"/>
    </source>
</evidence>
<comment type="function">
    <text evidence="5">S-adenosyl-L-methionine-dependent protein-lysine N-methyltransferase that methylates elongation factor 1-alpha.</text>
</comment>
<evidence type="ECO:0000256" key="3">
    <source>
        <dbReference type="ARBA" id="ARBA00022603"/>
    </source>
</evidence>
<dbReference type="EMBL" id="OU893333">
    <property type="protein sequence ID" value="CAG9789526.1"/>
    <property type="molecule type" value="Genomic_DNA"/>
</dbReference>
<dbReference type="InterPro" id="IPR041370">
    <property type="entry name" value="Mlase_EEF1AKMT1/ZCCHC4"/>
</dbReference>
<gene>
    <name evidence="6" type="ORF">DIATSA_LOCUS7254</name>
</gene>
<keyword evidence="7" id="KW-1185">Reference proteome</keyword>
<organism evidence="6 7">
    <name type="scientific">Diatraea saccharalis</name>
    <name type="common">sugarcane borer</name>
    <dbReference type="NCBI Taxonomy" id="40085"/>
    <lineage>
        <taxon>Eukaryota</taxon>
        <taxon>Metazoa</taxon>
        <taxon>Ecdysozoa</taxon>
        <taxon>Arthropoda</taxon>
        <taxon>Hexapoda</taxon>
        <taxon>Insecta</taxon>
        <taxon>Pterygota</taxon>
        <taxon>Neoptera</taxon>
        <taxon>Endopterygota</taxon>
        <taxon>Lepidoptera</taxon>
        <taxon>Glossata</taxon>
        <taxon>Ditrysia</taxon>
        <taxon>Pyraloidea</taxon>
        <taxon>Crambidae</taxon>
        <taxon>Crambinae</taxon>
        <taxon>Diatraea</taxon>
    </lineage>
</organism>
<dbReference type="Proteomes" id="UP001153714">
    <property type="component" value="Chromosome 2"/>
</dbReference>
<sequence length="221" mass="25144">MEDDDVPALSAETFAALQEFYAEQQKREEIIGKLDAIGKLKNVVFDENWQLSQFWYDEKTIEEMVKVVDASVASGGRVALISCPTLFVPVKTKIGERATVSLLEFDTRFEVHAPDFIFYDYNYPEKLPPDIGQYDLVIADPPFLSEECIVKTSQTIRRLAKEKIVVCSGAIMKPHIEKLLDLKLCNFQPHHRNNLANEFSCYANFDLDSLLEKAKSGNDSR</sequence>
<keyword evidence="3 5" id="KW-0489">Methyltransferase</keyword>
<evidence type="ECO:0000313" key="7">
    <source>
        <dbReference type="Proteomes" id="UP001153714"/>
    </source>
</evidence>
<dbReference type="Pfam" id="PF10237">
    <property type="entry name" value="N6-adenineMlase"/>
    <property type="match status" value="1"/>
</dbReference>
<reference evidence="6" key="1">
    <citation type="submission" date="2021-12" db="EMBL/GenBank/DDBJ databases">
        <authorList>
            <person name="King R."/>
        </authorList>
    </citation>
    <scope>NUCLEOTIDE SEQUENCE</scope>
</reference>
<accession>A0A9N9WFB2</accession>
<dbReference type="InterPro" id="IPR019369">
    <property type="entry name" value="Efm5/EEF1AKMT1"/>
</dbReference>
<reference evidence="6" key="2">
    <citation type="submission" date="2022-10" db="EMBL/GenBank/DDBJ databases">
        <authorList>
            <consortium name="ENA_rothamsted_submissions"/>
            <consortium name="culmorum"/>
            <person name="King R."/>
        </authorList>
    </citation>
    <scope>NUCLEOTIDE SEQUENCE</scope>
</reference>
<comment type="subcellular location">
    <subcellularLocation>
        <location evidence="1 5">Cytoplasm</location>
    </subcellularLocation>
</comment>
<protein>
    <recommendedName>
        <fullName evidence="5">Protein-lysine N-methyltransferase DIATSA_LOCUS7254</fullName>
        <ecNumber evidence="5">2.1.1.-</ecNumber>
    </recommendedName>
</protein>
<dbReference type="PROSITE" id="PS00092">
    <property type="entry name" value="N6_MTASE"/>
    <property type="match status" value="1"/>
</dbReference>
<keyword evidence="4 5" id="KW-0808">Transferase</keyword>
<dbReference type="PANTHER" id="PTHR13200:SF0">
    <property type="entry name" value="EEF1A LYSINE METHYLTRANSFERASE 1"/>
    <property type="match status" value="1"/>
</dbReference>
<comment type="similarity">
    <text evidence="5">Belongs to the class I-like SAM-binding methyltransferase superfamily. EFM5 family.</text>
</comment>
<dbReference type="EC" id="2.1.1.-" evidence="5"/>
<dbReference type="PANTHER" id="PTHR13200">
    <property type="entry name" value="EEF1A LYSINE METHYLTRANSFERASE 1"/>
    <property type="match status" value="1"/>
</dbReference>
<evidence type="ECO:0000256" key="4">
    <source>
        <dbReference type="ARBA" id="ARBA00022679"/>
    </source>
</evidence>
<dbReference type="GO" id="GO:0016279">
    <property type="term" value="F:protein-lysine N-methyltransferase activity"/>
    <property type="evidence" value="ECO:0007669"/>
    <property type="project" value="UniProtKB-UniRule"/>
</dbReference>
<dbReference type="GO" id="GO:0032259">
    <property type="term" value="P:methylation"/>
    <property type="evidence" value="ECO:0007669"/>
    <property type="project" value="UniProtKB-KW"/>
</dbReference>
<dbReference type="AlphaFoldDB" id="A0A9N9WFB2"/>
<evidence type="ECO:0000256" key="1">
    <source>
        <dbReference type="ARBA" id="ARBA00004496"/>
    </source>
</evidence>
<dbReference type="OrthoDB" id="206354at2759"/>
<dbReference type="InterPro" id="IPR002052">
    <property type="entry name" value="DNA_methylase_N6_adenine_CS"/>
</dbReference>
<dbReference type="GO" id="GO:0003676">
    <property type="term" value="F:nucleic acid binding"/>
    <property type="evidence" value="ECO:0007669"/>
    <property type="project" value="InterPro"/>
</dbReference>
<evidence type="ECO:0000313" key="6">
    <source>
        <dbReference type="EMBL" id="CAG9789526.1"/>
    </source>
</evidence>
<name>A0A9N9WFB2_9NEOP</name>
<dbReference type="HAMAP" id="MF_03187">
    <property type="entry name" value="Methyltr_EFM5"/>
    <property type="match status" value="1"/>
</dbReference>
<proteinExistence type="inferred from homology"/>